<protein>
    <submittedName>
        <fullName evidence="2">Uncharacterized protein</fullName>
    </submittedName>
</protein>
<feature type="compositionally biased region" description="Basic and acidic residues" evidence="1">
    <location>
        <begin position="55"/>
        <end position="66"/>
    </location>
</feature>
<comment type="caution">
    <text evidence="2">The sequence shown here is derived from an EMBL/GenBank/DDBJ whole genome shotgun (WGS) entry which is preliminary data.</text>
</comment>
<feature type="region of interest" description="Disordered" evidence="1">
    <location>
        <begin position="1"/>
        <end position="78"/>
    </location>
</feature>
<evidence type="ECO:0000313" key="2">
    <source>
        <dbReference type="EMBL" id="KKM94061.1"/>
    </source>
</evidence>
<accession>A0A0F9M3V7</accession>
<evidence type="ECO:0000256" key="1">
    <source>
        <dbReference type="SAM" id="MobiDB-lite"/>
    </source>
</evidence>
<feature type="compositionally biased region" description="Gly residues" evidence="1">
    <location>
        <begin position="1"/>
        <end position="16"/>
    </location>
</feature>
<proteinExistence type="predicted"/>
<sequence>MAISGEGGSQGDGSQNGGNNADAGTGEDQQVKKLIPKSGGDNKKDNVDPFANLWEDPKEGDDKSKQTPDPSQQQQQRQ</sequence>
<gene>
    <name evidence="2" type="ORF">LCGC14_1202030</name>
</gene>
<feature type="non-terminal residue" evidence="2">
    <location>
        <position position="78"/>
    </location>
</feature>
<reference evidence="2" key="1">
    <citation type="journal article" date="2015" name="Nature">
        <title>Complex archaea that bridge the gap between prokaryotes and eukaryotes.</title>
        <authorList>
            <person name="Spang A."/>
            <person name="Saw J.H."/>
            <person name="Jorgensen S.L."/>
            <person name="Zaremba-Niedzwiedzka K."/>
            <person name="Martijn J."/>
            <person name="Lind A.E."/>
            <person name="van Eijk R."/>
            <person name="Schleper C."/>
            <person name="Guy L."/>
            <person name="Ettema T.J."/>
        </authorList>
    </citation>
    <scope>NUCLEOTIDE SEQUENCE</scope>
</reference>
<name>A0A0F9M3V7_9ZZZZ</name>
<dbReference type="AlphaFoldDB" id="A0A0F9M3V7"/>
<dbReference type="EMBL" id="LAZR01006187">
    <property type="protein sequence ID" value="KKM94061.1"/>
    <property type="molecule type" value="Genomic_DNA"/>
</dbReference>
<organism evidence="2">
    <name type="scientific">marine sediment metagenome</name>
    <dbReference type="NCBI Taxonomy" id="412755"/>
    <lineage>
        <taxon>unclassified sequences</taxon>
        <taxon>metagenomes</taxon>
        <taxon>ecological metagenomes</taxon>
    </lineage>
</organism>